<dbReference type="InterPro" id="IPR002347">
    <property type="entry name" value="SDR_fam"/>
</dbReference>
<proteinExistence type="inferred from homology"/>
<dbReference type="Gene3D" id="3.40.50.720">
    <property type="entry name" value="NAD(P)-binding Rossmann-like Domain"/>
    <property type="match status" value="1"/>
</dbReference>
<evidence type="ECO:0000256" key="2">
    <source>
        <dbReference type="ARBA" id="ARBA00023002"/>
    </source>
</evidence>
<dbReference type="PRINTS" id="PR00080">
    <property type="entry name" value="SDRFAMILY"/>
</dbReference>
<evidence type="ECO:0000313" key="4">
    <source>
        <dbReference type="EMBL" id="MCF1593813.1"/>
    </source>
</evidence>
<dbReference type="Pfam" id="PF13561">
    <property type="entry name" value="adh_short_C2"/>
    <property type="match status" value="1"/>
</dbReference>
<name>A0A9X1PVE5_STRM4</name>
<dbReference type="PANTHER" id="PTHR43639">
    <property type="entry name" value="OXIDOREDUCTASE, SHORT-CHAIN DEHYDROGENASE/REDUCTASE FAMILY (AFU_ORTHOLOGUE AFUA_5G02870)"/>
    <property type="match status" value="1"/>
</dbReference>
<dbReference type="PANTHER" id="PTHR43639:SF1">
    <property type="entry name" value="SHORT-CHAIN DEHYDROGENASE_REDUCTASE FAMILY PROTEIN"/>
    <property type="match status" value="1"/>
</dbReference>
<evidence type="ECO:0000256" key="1">
    <source>
        <dbReference type="ARBA" id="ARBA00006484"/>
    </source>
</evidence>
<dbReference type="PROSITE" id="PS00061">
    <property type="entry name" value="ADH_SHORT"/>
    <property type="match status" value="1"/>
</dbReference>
<dbReference type="GO" id="GO:0016491">
    <property type="term" value="F:oxidoreductase activity"/>
    <property type="evidence" value="ECO:0007669"/>
    <property type="project" value="UniProtKB-KW"/>
</dbReference>
<evidence type="ECO:0000313" key="5">
    <source>
        <dbReference type="Proteomes" id="UP001139384"/>
    </source>
</evidence>
<dbReference type="SUPFAM" id="SSF51735">
    <property type="entry name" value="NAD(P)-binding Rossmann-fold domains"/>
    <property type="match status" value="1"/>
</dbReference>
<dbReference type="EMBL" id="JAKEIP010000024">
    <property type="protein sequence ID" value="MCF1593813.1"/>
    <property type="molecule type" value="Genomic_DNA"/>
</dbReference>
<dbReference type="Proteomes" id="UP001139384">
    <property type="component" value="Unassembled WGS sequence"/>
</dbReference>
<reference evidence="4" key="1">
    <citation type="submission" date="2022-01" db="EMBL/GenBank/DDBJ databases">
        <title>Draft Genome Sequences of Seven Type Strains of the Genus Streptomyces.</title>
        <authorList>
            <person name="Aziz S."/>
            <person name="Coretto E."/>
            <person name="Chronakova A."/>
            <person name="Sproer C."/>
            <person name="Huber K."/>
            <person name="Nouioui I."/>
            <person name="Gross H."/>
        </authorList>
    </citation>
    <scope>NUCLEOTIDE SEQUENCE</scope>
    <source>
        <strain evidence="4">DSM 103493</strain>
    </source>
</reference>
<keyword evidence="5" id="KW-1185">Reference proteome</keyword>
<dbReference type="AlphaFoldDB" id="A0A9X1PVE5"/>
<organism evidence="4 5">
    <name type="scientific">Streptomyces muensis</name>
    <dbReference type="NCBI Taxonomy" id="1077944"/>
    <lineage>
        <taxon>Bacteria</taxon>
        <taxon>Bacillati</taxon>
        <taxon>Actinomycetota</taxon>
        <taxon>Actinomycetes</taxon>
        <taxon>Kitasatosporales</taxon>
        <taxon>Streptomycetaceae</taxon>
        <taxon>Streptomyces</taxon>
    </lineage>
</organism>
<gene>
    <name evidence="4" type="ORF">L0P92_09560</name>
</gene>
<dbReference type="FunFam" id="3.40.50.720:FF:000173">
    <property type="entry name" value="3-oxoacyl-[acyl-carrier protein] reductase"/>
    <property type="match status" value="1"/>
</dbReference>
<comment type="similarity">
    <text evidence="1">Belongs to the short-chain dehydrogenases/reductases (SDR) family.</text>
</comment>
<feature type="domain" description="Ketoreductase" evidence="3">
    <location>
        <begin position="9"/>
        <end position="192"/>
    </location>
</feature>
<dbReference type="CDD" id="cd05233">
    <property type="entry name" value="SDR_c"/>
    <property type="match status" value="1"/>
</dbReference>
<evidence type="ECO:0000259" key="3">
    <source>
        <dbReference type="SMART" id="SM00822"/>
    </source>
</evidence>
<dbReference type="RefSeq" id="WP_234762096.1">
    <property type="nucleotide sequence ID" value="NZ_JAKEIP010000024.1"/>
</dbReference>
<accession>A0A9X1PVE5</accession>
<dbReference type="InterPro" id="IPR020904">
    <property type="entry name" value="Sc_DH/Rdtase_CS"/>
</dbReference>
<keyword evidence="2" id="KW-0560">Oxidoreductase</keyword>
<sequence>MNLTTDQRPVAVISGGSRGLGLALVTDFLERGYRVETFSRTESAELTALRESTASDALFWSSVDGTNAEAVEEFVRAAVRRHRRVDVLVNNAATGLEGLLTLTAPTAIDTALQTNVTLPVLLTRACLKPMLARRTGVVINLSSINALRGQTGVAVYGAAKAALDGLTRGLAREVGPAGVRVVSVAPGYFDSEMTAGIGQAQRRRIVRRTPLGRLGSAEDVLGVIRFLTSPGASFITGQTITVDGGYTC</sequence>
<dbReference type="SMART" id="SM00822">
    <property type="entry name" value="PKS_KR"/>
    <property type="match status" value="1"/>
</dbReference>
<comment type="caution">
    <text evidence="4">The sequence shown here is derived from an EMBL/GenBank/DDBJ whole genome shotgun (WGS) entry which is preliminary data.</text>
</comment>
<dbReference type="InterPro" id="IPR057326">
    <property type="entry name" value="KR_dom"/>
</dbReference>
<dbReference type="InterPro" id="IPR036291">
    <property type="entry name" value="NAD(P)-bd_dom_sf"/>
</dbReference>
<protein>
    <submittedName>
        <fullName evidence="4">SDR family oxidoreductase</fullName>
    </submittedName>
</protein>
<dbReference type="PRINTS" id="PR00081">
    <property type="entry name" value="GDHRDH"/>
</dbReference>